<dbReference type="Gramene" id="Kaladp0016s0081.2.v1.1">
    <property type="protein sequence ID" value="Kaladp0016s0081.2.v1.1.CDS.1"/>
    <property type="gene ID" value="Kaladp0016s0081.v1.1"/>
</dbReference>
<evidence type="ECO:0000256" key="3">
    <source>
        <dbReference type="PROSITE-ProRule" id="PRU00708"/>
    </source>
</evidence>
<dbReference type="AlphaFoldDB" id="A0A7N0ZQY2"/>
<feature type="repeat" description="PPR" evidence="3">
    <location>
        <begin position="480"/>
        <end position="514"/>
    </location>
</feature>
<name>A0A7N0ZQY2_KALFE</name>
<dbReference type="InterPro" id="IPR051114">
    <property type="entry name" value="Mito_RNA_Proc_CCM1"/>
</dbReference>
<comment type="similarity">
    <text evidence="1">Belongs to the PPR family. P subfamily.</text>
</comment>
<dbReference type="GO" id="GO:0003729">
    <property type="term" value="F:mRNA binding"/>
    <property type="evidence" value="ECO:0007669"/>
    <property type="project" value="TreeGrafter"/>
</dbReference>
<sequence length="562" mass="63151">MASRGLRTLKSTTIRCKTHFFTQYLSLSTSSIKHPTPPRPSNPTIPSSQETPSHSNPDESRILEQLSEILPISQKTPIHRYRGEGAPEVRDQARVADAFLPPEDKLRGVFLQKLRGKSAVEKALDNFDKDLSFETFGKVVDRGNLSGEAMISFFKWAIKKPQIGKGIGSYKVILKALGRRNYVKYVAGVLHDMKVEGVIPDSETLSIVVNSFVRARHVTKAVKMFGELEEFGWVGNAENLNVILECLSKRSHVGLASSMFNKLNGKMQFNSMTYNILIGGWARFGKVDEMEKVMEAMSRDGFSPDCLTYSYVIEGFGKAGRVDDSVKVFDDLVNRGWVPDTCVYNAIIGNLISNGDFGGCVKYYEQMGTCNCEPNLDTYTKLISGFLRVRKVADALEMFDVSLSKGMVPTTGTVTSYIKPLCSYGPPHAAMMIYKKARKAGCKISLTAYKLLLMRLSRFGKCGTILILWDEMQECGHDFDLEVYEYVINGLCNIGQLENAIIVMEESLRNGFCPGRLICSKLNHKLINADKVERAYRLFLKIKEARLAENARKYWRSKGWHF</sequence>
<feature type="repeat" description="PPR" evidence="3">
    <location>
        <begin position="201"/>
        <end position="235"/>
    </location>
</feature>
<accession>A0A7N0ZQY2</accession>
<evidence type="ECO:0000256" key="1">
    <source>
        <dbReference type="ARBA" id="ARBA00007626"/>
    </source>
</evidence>
<dbReference type="PANTHER" id="PTHR47934:SF6">
    <property type="entry name" value="MITOCHONDRIAL GROUP I INTRON SPLICING FACTOR CCM1-RELATED"/>
    <property type="match status" value="1"/>
</dbReference>
<dbReference type="EnsemblPlants" id="Kaladp0016s0081.2.v1.1">
    <property type="protein sequence ID" value="Kaladp0016s0081.2.v1.1.CDS.1"/>
    <property type="gene ID" value="Kaladp0016s0081.v1.1"/>
</dbReference>
<dbReference type="PROSITE" id="PS51375">
    <property type="entry name" value="PPR"/>
    <property type="match status" value="6"/>
</dbReference>
<organism evidence="5 6">
    <name type="scientific">Kalanchoe fedtschenkoi</name>
    <name type="common">Lavender scallops</name>
    <name type="synonym">South American air plant</name>
    <dbReference type="NCBI Taxonomy" id="63787"/>
    <lineage>
        <taxon>Eukaryota</taxon>
        <taxon>Viridiplantae</taxon>
        <taxon>Streptophyta</taxon>
        <taxon>Embryophyta</taxon>
        <taxon>Tracheophyta</taxon>
        <taxon>Spermatophyta</taxon>
        <taxon>Magnoliopsida</taxon>
        <taxon>eudicotyledons</taxon>
        <taxon>Gunneridae</taxon>
        <taxon>Pentapetalae</taxon>
        <taxon>Saxifragales</taxon>
        <taxon>Crassulaceae</taxon>
        <taxon>Kalanchoe</taxon>
    </lineage>
</organism>
<dbReference type="Pfam" id="PF13041">
    <property type="entry name" value="PPR_2"/>
    <property type="match status" value="2"/>
</dbReference>
<dbReference type="NCBIfam" id="TIGR00756">
    <property type="entry name" value="PPR"/>
    <property type="match status" value="5"/>
</dbReference>
<keyword evidence="2" id="KW-0677">Repeat</keyword>
<evidence type="ECO:0000313" key="6">
    <source>
        <dbReference type="Proteomes" id="UP000594263"/>
    </source>
</evidence>
<feature type="region of interest" description="Disordered" evidence="4">
    <location>
        <begin position="30"/>
        <end position="58"/>
    </location>
</feature>
<dbReference type="OMA" id="MLSDNCE"/>
<reference evidence="5" key="1">
    <citation type="submission" date="2021-01" db="UniProtKB">
        <authorList>
            <consortium name="EnsemblPlants"/>
        </authorList>
    </citation>
    <scope>IDENTIFICATION</scope>
</reference>
<evidence type="ECO:0000256" key="4">
    <source>
        <dbReference type="SAM" id="MobiDB-lite"/>
    </source>
</evidence>
<protein>
    <recommendedName>
        <fullName evidence="7">Pentatricopeptide repeat-containing protein</fullName>
    </recommendedName>
</protein>
<feature type="repeat" description="PPR" evidence="3">
    <location>
        <begin position="305"/>
        <end position="339"/>
    </location>
</feature>
<dbReference type="GO" id="GO:0005739">
    <property type="term" value="C:mitochondrion"/>
    <property type="evidence" value="ECO:0007669"/>
    <property type="project" value="TreeGrafter"/>
</dbReference>
<proteinExistence type="inferred from homology"/>
<dbReference type="EnsemblPlants" id="Kaladp0016s0081.1.v1.1">
    <property type="protein sequence ID" value="Kaladp0016s0081.1.v1.1.CDS.1"/>
    <property type="gene ID" value="Kaladp0016s0081.v1.1"/>
</dbReference>
<keyword evidence="6" id="KW-1185">Reference proteome</keyword>
<dbReference type="Gramene" id="Kaladp0016s0081.1.v1.1">
    <property type="protein sequence ID" value="Kaladp0016s0081.1.v1.1.CDS.1"/>
    <property type="gene ID" value="Kaladp0016s0081.v1.1"/>
</dbReference>
<dbReference type="Pfam" id="PF01535">
    <property type="entry name" value="PPR"/>
    <property type="match status" value="2"/>
</dbReference>
<dbReference type="Proteomes" id="UP000594263">
    <property type="component" value="Unplaced"/>
</dbReference>
<feature type="repeat" description="PPR" evidence="3">
    <location>
        <begin position="270"/>
        <end position="304"/>
    </location>
</feature>
<dbReference type="PANTHER" id="PTHR47934">
    <property type="entry name" value="PENTATRICOPEPTIDE REPEAT-CONTAINING PROTEIN PET309, MITOCHONDRIAL"/>
    <property type="match status" value="1"/>
</dbReference>
<evidence type="ECO:0008006" key="7">
    <source>
        <dbReference type="Google" id="ProtNLM"/>
    </source>
</evidence>
<dbReference type="InterPro" id="IPR002885">
    <property type="entry name" value="PPR_rpt"/>
</dbReference>
<evidence type="ECO:0000313" key="5">
    <source>
        <dbReference type="EnsemblPlants" id="Kaladp0016s0081.2.v1.1.CDS.1"/>
    </source>
</evidence>
<dbReference type="GO" id="GO:0006396">
    <property type="term" value="P:RNA processing"/>
    <property type="evidence" value="ECO:0007669"/>
    <property type="project" value="TreeGrafter"/>
</dbReference>
<evidence type="ECO:0000256" key="2">
    <source>
        <dbReference type="ARBA" id="ARBA00022737"/>
    </source>
</evidence>
<feature type="repeat" description="PPR" evidence="3">
    <location>
        <begin position="375"/>
        <end position="409"/>
    </location>
</feature>
<dbReference type="InterPro" id="IPR011990">
    <property type="entry name" value="TPR-like_helical_dom_sf"/>
</dbReference>
<feature type="repeat" description="PPR" evidence="3">
    <location>
        <begin position="340"/>
        <end position="374"/>
    </location>
</feature>
<dbReference type="GO" id="GO:0007005">
    <property type="term" value="P:mitochondrion organization"/>
    <property type="evidence" value="ECO:0007669"/>
    <property type="project" value="TreeGrafter"/>
</dbReference>
<dbReference type="Gene3D" id="1.25.40.10">
    <property type="entry name" value="Tetratricopeptide repeat domain"/>
    <property type="match status" value="4"/>
</dbReference>